<evidence type="ECO:0000256" key="2">
    <source>
        <dbReference type="ARBA" id="ARBA00023204"/>
    </source>
</evidence>
<dbReference type="InterPro" id="IPR011257">
    <property type="entry name" value="DNA_glycosylase"/>
</dbReference>
<feature type="compositionally biased region" description="Basic and acidic residues" evidence="3">
    <location>
        <begin position="319"/>
        <end position="335"/>
    </location>
</feature>
<dbReference type="PANTHER" id="PTHR43003">
    <property type="entry name" value="DNA-3-METHYLADENINE GLYCOSYLASE"/>
    <property type="match status" value="1"/>
</dbReference>
<dbReference type="Gene3D" id="1.10.340.30">
    <property type="entry name" value="Hypothetical protein, domain 2"/>
    <property type="match status" value="1"/>
</dbReference>
<accession>A0ABN2QZT4</accession>
<keyword evidence="5" id="KW-1185">Reference proteome</keyword>
<dbReference type="EMBL" id="BAAAOG010000004">
    <property type="protein sequence ID" value="GAA1961136.1"/>
    <property type="molecule type" value="Genomic_DNA"/>
</dbReference>
<organism evidence="4 5">
    <name type="scientific">Microbacterium deminutum</name>
    <dbReference type="NCBI Taxonomy" id="344164"/>
    <lineage>
        <taxon>Bacteria</taxon>
        <taxon>Bacillati</taxon>
        <taxon>Actinomycetota</taxon>
        <taxon>Actinomycetes</taxon>
        <taxon>Micrococcales</taxon>
        <taxon>Microbacteriaceae</taxon>
        <taxon>Microbacterium</taxon>
    </lineage>
</organism>
<feature type="compositionally biased region" description="Basic and acidic residues" evidence="3">
    <location>
        <begin position="21"/>
        <end position="40"/>
    </location>
</feature>
<evidence type="ECO:0000256" key="3">
    <source>
        <dbReference type="SAM" id="MobiDB-lite"/>
    </source>
</evidence>
<protein>
    <submittedName>
        <fullName evidence="4">DNA-3-methyladenine glycosylase</fullName>
    </submittedName>
</protein>
<reference evidence="4 5" key="1">
    <citation type="journal article" date="2019" name="Int. J. Syst. Evol. Microbiol.">
        <title>The Global Catalogue of Microorganisms (GCM) 10K type strain sequencing project: providing services to taxonomists for standard genome sequencing and annotation.</title>
        <authorList>
            <consortium name="The Broad Institute Genomics Platform"/>
            <consortium name="The Broad Institute Genome Sequencing Center for Infectious Disease"/>
            <person name="Wu L."/>
            <person name="Ma J."/>
        </authorList>
    </citation>
    <scope>NUCLEOTIDE SEQUENCE [LARGE SCALE GENOMIC DNA]</scope>
    <source>
        <strain evidence="4 5">JCM 14901</strain>
    </source>
</reference>
<keyword evidence="2" id="KW-0234">DNA repair</keyword>
<evidence type="ECO:0000256" key="1">
    <source>
        <dbReference type="ARBA" id="ARBA00022763"/>
    </source>
</evidence>
<evidence type="ECO:0000313" key="4">
    <source>
        <dbReference type="EMBL" id="GAA1961136.1"/>
    </source>
</evidence>
<name>A0ABN2QZT4_9MICO</name>
<gene>
    <name evidence="4" type="ORF">GCM10009776_24760</name>
</gene>
<feature type="region of interest" description="Disordered" evidence="3">
    <location>
        <begin position="314"/>
        <end position="335"/>
    </location>
</feature>
<proteinExistence type="predicted"/>
<comment type="caution">
    <text evidence="4">The sequence shown here is derived from an EMBL/GenBank/DDBJ whole genome shotgun (WGS) entry which is preliminary data.</text>
</comment>
<dbReference type="Proteomes" id="UP001499933">
    <property type="component" value="Unassembled WGS sequence"/>
</dbReference>
<keyword evidence="1" id="KW-0227">DNA damage</keyword>
<dbReference type="RefSeq" id="WP_344095074.1">
    <property type="nucleotide sequence ID" value="NZ_BAAAOG010000004.1"/>
</dbReference>
<sequence length="335" mass="36773">MTTSLTRIAPLRGADVAARPAARDPRPDPGRPRETEYRPRHPLDLGRTVLYQRRGGGDPSMTVAGRVIWRASRTPEGVATLALRETHPGVIRGAAWGPGAGWALAQLPALCGEHDDPREFDASRHPLIAEAHRRSPGLRLSRTDLVFDALTSSIFEQKVTGMQAFGAWRRIVTWFGERAPGPTPRPLFAPPSIDGWRGIPSWAWHRAGLEPPQARTVVESARRGASIVRAVEAEPNGAGRDRVLTSVRGVGLWTAAETRIRAFGDPDAVSVGDYHLAHEVGYALIGRRVDDDGMLELLAPWAGHRQRVIRLLGTSGAPREPRRGPRVHPQDHRDR</sequence>
<evidence type="ECO:0000313" key="5">
    <source>
        <dbReference type="Proteomes" id="UP001499933"/>
    </source>
</evidence>
<dbReference type="SUPFAM" id="SSF48150">
    <property type="entry name" value="DNA-glycosylase"/>
    <property type="match status" value="1"/>
</dbReference>
<dbReference type="InterPro" id="IPR051912">
    <property type="entry name" value="Alkylbase_DNA_Glycosylase/TA"/>
</dbReference>
<dbReference type="PANTHER" id="PTHR43003:SF6">
    <property type="entry name" value="DNA GLYCOSYLASE"/>
    <property type="match status" value="1"/>
</dbReference>
<feature type="region of interest" description="Disordered" evidence="3">
    <location>
        <begin position="1"/>
        <end position="40"/>
    </location>
</feature>